<proteinExistence type="predicted"/>
<evidence type="ECO:0000313" key="3">
    <source>
        <dbReference type="Proteomes" id="UP000835052"/>
    </source>
</evidence>
<sequence>MPEASYQSLDLRLHCTLELEVEASDSDSTACLLHRTVESEGGPEWQQEPREESPAAALTLPEKNQSVRFDAALGVRRRPASIPARVSTGIHPVTSFDLKTSSPLVPSSLVLKPSQTVATRIGYKAFIFVVLKHRFTC</sequence>
<evidence type="ECO:0000313" key="2">
    <source>
        <dbReference type="EMBL" id="CAD6199396.1"/>
    </source>
</evidence>
<dbReference type="EMBL" id="CAJGYM010000172">
    <property type="protein sequence ID" value="CAD6199396.1"/>
    <property type="molecule type" value="Genomic_DNA"/>
</dbReference>
<accession>A0A8S1HZX7</accession>
<reference evidence="2" key="1">
    <citation type="submission" date="2020-10" db="EMBL/GenBank/DDBJ databases">
        <authorList>
            <person name="Kikuchi T."/>
        </authorList>
    </citation>
    <scope>NUCLEOTIDE SEQUENCE</scope>
    <source>
        <strain evidence="2">NKZ352</strain>
    </source>
</reference>
<dbReference type="AlphaFoldDB" id="A0A8S1HZX7"/>
<evidence type="ECO:0000256" key="1">
    <source>
        <dbReference type="SAM" id="MobiDB-lite"/>
    </source>
</evidence>
<name>A0A8S1HZX7_9PELO</name>
<keyword evidence="3" id="KW-1185">Reference proteome</keyword>
<protein>
    <submittedName>
        <fullName evidence="2">Uncharacterized protein</fullName>
    </submittedName>
</protein>
<organism evidence="2 3">
    <name type="scientific">Caenorhabditis auriculariae</name>
    <dbReference type="NCBI Taxonomy" id="2777116"/>
    <lineage>
        <taxon>Eukaryota</taxon>
        <taxon>Metazoa</taxon>
        <taxon>Ecdysozoa</taxon>
        <taxon>Nematoda</taxon>
        <taxon>Chromadorea</taxon>
        <taxon>Rhabditida</taxon>
        <taxon>Rhabditina</taxon>
        <taxon>Rhabditomorpha</taxon>
        <taxon>Rhabditoidea</taxon>
        <taxon>Rhabditidae</taxon>
        <taxon>Peloderinae</taxon>
        <taxon>Caenorhabditis</taxon>
    </lineage>
</organism>
<gene>
    <name evidence="2" type="ORF">CAUJ_LOCUS15299</name>
</gene>
<comment type="caution">
    <text evidence="2">The sequence shown here is derived from an EMBL/GenBank/DDBJ whole genome shotgun (WGS) entry which is preliminary data.</text>
</comment>
<dbReference type="Proteomes" id="UP000835052">
    <property type="component" value="Unassembled WGS sequence"/>
</dbReference>
<feature type="region of interest" description="Disordered" evidence="1">
    <location>
        <begin position="36"/>
        <end position="60"/>
    </location>
</feature>